<organism evidence="2 3">
    <name type="scientific">Azospirillum humicireducens</name>
    <dbReference type="NCBI Taxonomy" id="1226968"/>
    <lineage>
        <taxon>Bacteria</taxon>
        <taxon>Pseudomonadati</taxon>
        <taxon>Pseudomonadota</taxon>
        <taxon>Alphaproteobacteria</taxon>
        <taxon>Rhodospirillales</taxon>
        <taxon>Azospirillaceae</taxon>
        <taxon>Azospirillum</taxon>
    </lineage>
</organism>
<proteinExistence type="predicted"/>
<name>A0A2R4VUX7_9PROT</name>
<accession>A0A2R4VUX7</accession>
<feature type="domain" description="THIF-type NAD/FAD binding fold" evidence="1">
    <location>
        <begin position="50"/>
        <end position="259"/>
    </location>
</feature>
<evidence type="ECO:0000259" key="1">
    <source>
        <dbReference type="Pfam" id="PF00899"/>
    </source>
</evidence>
<dbReference type="Gene3D" id="3.40.50.720">
    <property type="entry name" value="NAD(P)-binding Rossmann-like Domain"/>
    <property type="match status" value="1"/>
</dbReference>
<keyword evidence="3" id="KW-1185">Reference proteome</keyword>
<dbReference type="GO" id="GO:0008641">
    <property type="term" value="F:ubiquitin-like modifier activating enzyme activity"/>
    <property type="evidence" value="ECO:0007669"/>
    <property type="project" value="InterPro"/>
</dbReference>
<dbReference type="EMBL" id="CP028905">
    <property type="protein sequence ID" value="AWB08191.1"/>
    <property type="molecule type" value="Genomic_DNA"/>
</dbReference>
<dbReference type="SUPFAM" id="SSF69572">
    <property type="entry name" value="Activating enzymes of the ubiquitin-like proteins"/>
    <property type="match status" value="1"/>
</dbReference>
<dbReference type="Pfam" id="PF00899">
    <property type="entry name" value="ThiF"/>
    <property type="match status" value="1"/>
</dbReference>
<dbReference type="KEGG" id="ahu:A6A40_24510"/>
<keyword evidence="2" id="KW-0614">Plasmid</keyword>
<sequence length="361" mass="40246">MATARSRSGPSIWKFSNKGDTIMHVIDPAVLGELNERYSRVSGNVEFELLLGTTLVVIGTGASGGMIESFVRLGVKRLHLFDLDWVEAKNLAVQNFRHQDIGLPKTQALKRRLEECEFEKDNPAIPALKVITHGDFLAVSDDELSTLISEERREGRQVIFIMASDFHPVQARGSRIALAFDVPVFWVGIYRRGMAGEIVFYENGQENGRKLPCYRCIVAERYAHWDSHHLADHVAGVVKTGAGRSVGLPMAATFIDAILSHLVIGAIHKDVPDNPHGALYRRLLAEKRNFIQTQLDPTYRLGDEDIFAGVSGRDVVTFNTIFQQETPKPDCPDCGRTSGSIARLRGWRATDYTREVEAALF</sequence>
<protein>
    <recommendedName>
        <fullName evidence="1">THIF-type NAD/FAD binding fold domain-containing protein</fullName>
    </recommendedName>
</protein>
<evidence type="ECO:0000313" key="3">
    <source>
        <dbReference type="Proteomes" id="UP000077405"/>
    </source>
</evidence>
<evidence type="ECO:0000313" key="2">
    <source>
        <dbReference type="EMBL" id="AWB08191.1"/>
    </source>
</evidence>
<geneLocation type="plasmid" evidence="2 3">
    <name>pYZ4</name>
</geneLocation>
<dbReference type="AlphaFoldDB" id="A0A2R4VUX7"/>
<dbReference type="InterPro" id="IPR035985">
    <property type="entry name" value="Ubiquitin-activating_enz"/>
</dbReference>
<dbReference type="Proteomes" id="UP000077405">
    <property type="component" value="Plasmid pYZ4"/>
</dbReference>
<dbReference type="InterPro" id="IPR000594">
    <property type="entry name" value="ThiF_NAD_FAD-bd"/>
</dbReference>
<reference evidence="2 3" key="1">
    <citation type="submission" date="2018-04" db="EMBL/GenBank/DDBJ databases">
        <title>Complete genome sequence of the nitrogen-fixing bacterium Azospirillum humicireducens type strain SgZ-5.</title>
        <authorList>
            <person name="Yu Z."/>
        </authorList>
    </citation>
    <scope>NUCLEOTIDE SEQUENCE [LARGE SCALE GENOMIC DNA]</scope>
    <source>
        <strain evidence="2 3">SgZ-5</strain>
        <plasmid evidence="2 3">pYZ4</plasmid>
    </source>
</reference>
<gene>
    <name evidence="2" type="ORF">A6A40_24510</name>
</gene>